<feature type="transmembrane region" description="Helical" evidence="1">
    <location>
        <begin position="75"/>
        <end position="94"/>
    </location>
</feature>
<dbReference type="Proteomes" id="UP000297839">
    <property type="component" value="Unassembled WGS sequence"/>
</dbReference>
<evidence type="ECO:0000256" key="1">
    <source>
        <dbReference type="SAM" id="Phobius"/>
    </source>
</evidence>
<keyword evidence="1" id="KW-0472">Membrane</keyword>
<sequence length="127" mass="13670">MDDPRPGLFASLRRLLDSALQLAQVRLALLGNELEEQKLRLTQGLLLSGIGVVFLALASVMLCGFVVVLFWDHRLVALGVLTALFGAVGAALVVQGSRRVRSAGEMFQASLQELARDRAGLFPGEEP</sequence>
<organism evidence="2 3">
    <name type="scientific">Ramlibacter humi</name>
    <dbReference type="NCBI Taxonomy" id="2530451"/>
    <lineage>
        <taxon>Bacteria</taxon>
        <taxon>Pseudomonadati</taxon>
        <taxon>Pseudomonadota</taxon>
        <taxon>Betaproteobacteria</taxon>
        <taxon>Burkholderiales</taxon>
        <taxon>Comamonadaceae</taxon>
        <taxon>Ramlibacter</taxon>
    </lineage>
</organism>
<protein>
    <recommendedName>
        <fullName evidence="4">Phage holin family protein</fullName>
    </recommendedName>
</protein>
<proteinExistence type="predicted"/>
<dbReference type="EMBL" id="SMLK01000007">
    <property type="protein sequence ID" value="TFY97599.1"/>
    <property type="molecule type" value="Genomic_DNA"/>
</dbReference>
<reference evidence="2 3" key="1">
    <citation type="submission" date="2019-03" db="EMBL/GenBank/DDBJ databases">
        <title>Ramlibacter sp. 18x22-1, whole genome shotgun sequence.</title>
        <authorList>
            <person name="Zhang X."/>
            <person name="Feng G."/>
            <person name="Zhu H."/>
        </authorList>
    </citation>
    <scope>NUCLEOTIDE SEQUENCE [LARGE SCALE GENOMIC DNA]</scope>
    <source>
        <strain evidence="2 3">18x22-1</strain>
    </source>
</reference>
<keyword evidence="1" id="KW-0812">Transmembrane</keyword>
<dbReference type="AlphaFoldDB" id="A0A4Z0BGU1"/>
<name>A0A4Z0BGU1_9BURK</name>
<keyword evidence="3" id="KW-1185">Reference proteome</keyword>
<keyword evidence="1" id="KW-1133">Transmembrane helix</keyword>
<feature type="transmembrane region" description="Helical" evidence="1">
    <location>
        <begin position="45"/>
        <end position="69"/>
    </location>
</feature>
<comment type="caution">
    <text evidence="2">The sequence shown here is derived from an EMBL/GenBank/DDBJ whole genome shotgun (WGS) entry which is preliminary data.</text>
</comment>
<gene>
    <name evidence="2" type="ORF">EZ216_17880</name>
</gene>
<accession>A0A4Z0BGU1</accession>
<dbReference type="OrthoDB" id="8906835at2"/>
<dbReference type="Pfam" id="PF07332">
    <property type="entry name" value="Phage_holin_3_6"/>
    <property type="match status" value="1"/>
</dbReference>
<evidence type="ECO:0000313" key="3">
    <source>
        <dbReference type="Proteomes" id="UP000297839"/>
    </source>
</evidence>
<evidence type="ECO:0008006" key="4">
    <source>
        <dbReference type="Google" id="ProtNLM"/>
    </source>
</evidence>
<dbReference type="InterPro" id="IPR009937">
    <property type="entry name" value="Phage_holin_3_6"/>
</dbReference>
<evidence type="ECO:0000313" key="2">
    <source>
        <dbReference type="EMBL" id="TFY97599.1"/>
    </source>
</evidence>
<dbReference type="RefSeq" id="WP_135251151.1">
    <property type="nucleotide sequence ID" value="NZ_SMLK01000007.1"/>
</dbReference>